<dbReference type="Proteomes" id="UP001139474">
    <property type="component" value="Unassembled WGS sequence"/>
</dbReference>
<dbReference type="InterPro" id="IPR012902">
    <property type="entry name" value="N_methyl_site"/>
</dbReference>
<dbReference type="PIRSF" id="PIRSF004525">
    <property type="entry name" value="Pilin_peptidase-dep_B_prd"/>
    <property type="match status" value="1"/>
</dbReference>
<reference evidence="1" key="1">
    <citation type="submission" date="2022-06" db="EMBL/GenBank/DDBJ databases">
        <title>Idiomarina rhizosphaerae M1R2S28.</title>
        <authorList>
            <person name="Sun J.-Q."/>
            <person name="Li L.-F."/>
        </authorList>
    </citation>
    <scope>NUCLEOTIDE SEQUENCE</scope>
    <source>
        <strain evidence="1">M1R2S28</strain>
    </source>
</reference>
<keyword evidence="2" id="KW-1185">Reference proteome</keyword>
<gene>
    <name evidence="1" type="ORF">NJR55_10040</name>
</gene>
<dbReference type="Pfam" id="PF07963">
    <property type="entry name" value="N_methyl"/>
    <property type="match status" value="1"/>
</dbReference>
<organism evidence="1 2">
    <name type="scientific">Idiomarina rhizosphaerae</name>
    <dbReference type="NCBI Taxonomy" id="2961572"/>
    <lineage>
        <taxon>Bacteria</taxon>
        <taxon>Pseudomonadati</taxon>
        <taxon>Pseudomonadota</taxon>
        <taxon>Gammaproteobacteria</taxon>
        <taxon>Alteromonadales</taxon>
        <taxon>Idiomarinaceae</taxon>
        <taxon>Idiomarina</taxon>
    </lineage>
</organism>
<protein>
    <submittedName>
        <fullName evidence="1">Prepilin-type N-terminal cleavage/methylation domain-containing protein</fullName>
    </submittedName>
</protein>
<dbReference type="RefSeq" id="WP_253619809.1">
    <property type="nucleotide sequence ID" value="NZ_JAMZDE010000007.1"/>
</dbReference>
<proteinExistence type="predicted"/>
<comment type="caution">
    <text evidence="1">The sequence shown here is derived from an EMBL/GenBank/DDBJ whole genome shotgun (WGS) entry which is preliminary data.</text>
</comment>
<dbReference type="InterPro" id="IPR016419">
    <property type="entry name" value="Prepilin_Pept-dep_B_prd"/>
</dbReference>
<name>A0A9X2JT39_9GAMM</name>
<dbReference type="AlphaFoldDB" id="A0A9X2JT39"/>
<accession>A0A9X2JT39</accession>
<evidence type="ECO:0000313" key="1">
    <source>
        <dbReference type="EMBL" id="MCP1339929.1"/>
    </source>
</evidence>
<evidence type="ECO:0000313" key="2">
    <source>
        <dbReference type="Proteomes" id="UP001139474"/>
    </source>
</evidence>
<dbReference type="EMBL" id="JAMZDE010000007">
    <property type="protein sequence ID" value="MCP1339929.1"/>
    <property type="molecule type" value="Genomic_DNA"/>
</dbReference>
<sequence>MLMTSERGSSLVEVLIASAIGAIVVLAAQQQMQWQTGVQHRKLMQVNLLLSAQSVANQFFETLKNTAETQISNPQGYCYLFPQQNGGSVGFRVRNEQLQHNSMTLDCAGYGWQSLTDKSQFKVTQFTADSYSPESGTGLSKLVVIFTVTSNAQTHVFKRTITPQVN</sequence>